<keyword evidence="8" id="KW-1133">Transmembrane helix</keyword>
<evidence type="ECO:0000256" key="3">
    <source>
        <dbReference type="ARBA" id="ARBA00022679"/>
    </source>
</evidence>
<dbReference type="InterPro" id="IPR008271">
    <property type="entry name" value="Ser/Thr_kinase_AS"/>
</dbReference>
<feature type="domain" description="Protein kinase" evidence="9">
    <location>
        <begin position="584"/>
        <end position="1057"/>
    </location>
</feature>
<accession>A0A200QLK6</accession>
<dbReference type="InterPro" id="IPR011009">
    <property type="entry name" value="Kinase-like_dom_sf"/>
</dbReference>
<dbReference type="PANTHER" id="PTHR44167">
    <property type="entry name" value="OVARIAN-SPECIFIC SERINE/THREONINE-PROTEIN KINASE LOK-RELATED"/>
    <property type="match status" value="1"/>
</dbReference>
<keyword evidence="3" id="KW-0808">Transferase</keyword>
<keyword evidence="6" id="KW-0067">ATP-binding</keyword>
<dbReference type="AlphaFoldDB" id="A0A200QLK6"/>
<gene>
    <name evidence="10" type="ORF">BVC80_1587g15</name>
</gene>
<evidence type="ECO:0000256" key="6">
    <source>
        <dbReference type="ARBA" id="ARBA00022840"/>
    </source>
</evidence>
<feature type="transmembrane region" description="Helical" evidence="8">
    <location>
        <begin position="219"/>
        <end position="240"/>
    </location>
</feature>
<feature type="transmembrane region" description="Helical" evidence="8">
    <location>
        <begin position="163"/>
        <end position="183"/>
    </location>
</feature>
<dbReference type="GO" id="GO:0005634">
    <property type="term" value="C:nucleus"/>
    <property type="evidence" value="ECO:0007669"/>
    <property type="project" value="TreeGrafter"/>
</dbReference>
<dbReference type="Proteomes" id="UP000195402">
    <property type="component" value="Unassembled WGS sequence"/>
</dbReference>
<dbReference type="FunCoup" id="A0A200QLK6">
    <property type="interactions" value="1643"/>
</dbReference>
<dbReference type="FunFam" id="1.10.510.10:FF:001893">
    <property type="entry name" value="Probable serine/threonine-protein kinase DDB_G0291918"/>
    <property type="match status" value="1"/>
</dbReference>
<keyword evidence="2" id="KW-0723">Serine/threonine-protein kinase</keyword>
<dbReference type="EMBL" id="MVGT01001713">
    <property type="protein sequence ID" value="OVA11292.1"/>
    <property type="molecule type" value="Genomic_DNA"/>
</dbReference>
<keyword evidence="8" id="KW-0472">Membrane</keyword>
<evidence type="ECO:0000259" key="9">
    <source>
        <dbReference type="PROSITE" id="PS50011"/>
    </source>
</evidence>
<dbReference type="InterPro" id="IPR000719">
    <property type="entry name" value="Prot_kinase_dom"/>
</dbReference>
<dbReference type="FunFam" id="1.10.510.10:FF:001725">
    <property type="entry name" value="Kinase like protein"/>
    <property type="match status" value="1"/>
</dbReference>
<protein>
    <recommendedName>
        <fullName evidence="1">non-specific serine/threonine protein kinase</fullName>
        <ecNumber evidence="1">2.7.11.1</ecNumber>
    </recommendedName>
</protein>
<dbReference type="STRING" id="56857.A0A200QLK6"/>
<feature type="compositionally biased region" description="Basic and acidic residues" evidence="7">
    <location>
        <begin position="775"/>
        <end position="796"/>
    </location>
</feature>
<feature type="compositionally biased region" description="Polar residues" evidence="7">
    <location>
        <begin position="818"/>
        <end position="831"/>
    </location>
</feature>
<dbReference type="OrthoDB" id="10020333at2759"/>
<dbReference type="SMART" id="SM00220">
    <property type="entry name" value="S_TKc"/>
    <property type="match status" value="1"/>
</dbReference>
<dbReference type="SUPFAM" id="SSF56112">
    <property type="entry name" value="Protein kinase-like (PK-like)"/>
    <property type="match status" value="1"/>
</dbReference>
<dbReference type="OMA" id="VTFAIKC"/>
<dbReference type="GO" id="GO:0005524">
    <property type="term" value="F:ATP binding"/>
    <property type="evidence" value="ECO:0007669"/>
    <property type="project" value="UniProtKB-KW"/>
</dbReference>
<feature type="transmembrane region" description="Helical" evidence="8">
    <location>
        <begin position="189"/>
        <end position="207"/>
    </location>
</feature>
<keyword evidence="8" id="KW-0812">Transmembrane</keyword>
<dbReference type="PROSITE" id="PS50011">
    <property type="entry name" value="PROTEIN_KINASE_DOM"/>
    <property type="match status" value="1"/>
</dbReference>
<evidence type="ECO:0000313" key="10">
    <source>
        <dbReference type="EMBL" id="OVA11292.1"/>
    </source>
</evidence>
<sequence length="1092" mass="122418">MVAYLTDSEGCSVSKTDKEQAWNLFGTLLNLGRPSRPVELAAMCHVKPDYVEFLCSIPDSPLLLTDDLYVTISLATFSAVGAFASNAIFNFVPRITLRVSGSKRLLDDVIRTYFRKRKGQRIDKFLLPSAKRKRLLSSPEIDGDNLTRLALADSILSVSSTKVFMISSSFTVGVILSLLVVSIDTQCCFPSWIFLKPTLLLILVCLCRQGDDDFVNQRIFLMVVLLTLIHSFSSLMQAHVDFADKLIRNMSFLRGGLPILSYDSGILNQYRAVTPLLLGSNVDSPSNGLMMKIENEEKNDAETNIIVRRKLQESVNTPEHQHCFLNNEIDSYSPNAATEETQEYDVQLDLQLSTIGCKETHINQMEFREKIAWTATTCLEAGTQCDNSQDEVVLPSSDDCEASRSIVLRIEAKDSCKEGQILINPETARGGQGDSIPIDNAAQMQELPKNNLGSMILVNYNSTMSSREREKTIAKVETQPVFPLAEISTAKMQSTRSSPKLKSMCKDTTLGLGILSESLNCNKAVNSPKQQEQYKRDQKSMFMKQKLKQNRNQNMLTKENRIDSTPIAPKNQSEPKALPDFESFIIEEEEGSGGYGTVYRARRKNDGKTFAIKCPHVNAHVHHVNNELRMLERFGGRNFVIKYEGSFKSNNSECFVLEHVEHDRPEVLKRDIDIYELQWYGYCMFRALASLHKQGIVHRDVKPGNFLFSRKLSKGYLIDFNLAMVSYLFICSGKSKLSSNVSIDRVPLPCTKSAPPIKGRKVTSSRFLEASNQETAKDSKPSPEPKSIKKRADVGHSKSYLDLGNRHKIKTQGADGSGITSTKDATSTRTPSGERQREPVLVHGRKELISFAEAMQSPNQKRINFPASQRKRIAAPPGKVDRKLFYLTPMPVHSTGSAVAGAGLFKNKGRDGKQKREGPCVGTKGFRAPEVLFKSPHQGPKVDVWSAGVTLLYLMIGRSPFVGDPEQNIKDIAKLRGSEDLWEVAKLHNRESSFPVELLDIQSLPSMKLQDWCQTNTKRPEFLDKIPRSLFDLVDKCLTINPRLRISAEEALNHEFFAICHESLRKQRLLRRGLSLDSESANFSHEHTLLGL</sequence>
<feature type="region of interest" description="Disordered" evidence="7">
    <location>
        <begin position="754"/>
        <end position="839"/>
    </location>
</feature>
<evidence type="ECO:0000313" key="11">
    <source>
        <dbReference type="Proteomes" id="UP000195402"/>
    </source>
</evidence>
<keyword evidence="11" id="KW-1185">Reference proteome</keyword>
<dbReference type="PANTHER" id="PTHR44167:SF23">
    <property type="entry name" value="CDC7 KINASE, ISOFORM A-RELATED"/>
    <property type="match status" value="1"/>
</dbReference>
<dbReference type="InParanoid" id="A0A200QLK6"/>
<feature type="compositionally biased region" description="Polar residues" evidence="7">
    <location>
        <begin position="764"/>
        <end position="774"/>
    </location>
</feature>
<comment type="caution">
    <text evidence="10">The sequence shown here is derived from an EMBL/GenBank/DDBJ whole genome shotgun (WGS) entry which is preliminary data.</text>
</comment>
<evidence type="ECO:0000256" key="7">
    <source>
        <dbReference type="SAM" id="MobiDB-lite"/>
    </source>
</evidence>
<keyword evidence="4" id="KW-0547">Nucleotide-binding</keyword>
<evidence type="ECO:0000256" key="2">
    <source>
        <dbReference type="ARBA" id="ARBA00022527"/>
    </source>
</evidence>
<feature type="transmembrane region" description="Helical" evidence="8">
    <location>
        <begin position="68"/>
        <end position="92"/>
    </location>
</feature>
<name>A0A200QLK6_MACCD</name>
<evidence type="ECO:0000256" key="8">
    <source>
        <dbReference type="SAM" id="Phobius"/>
    </source>
</evidence>
<reference evidence="10 11" key="1">
    <citation type="journal article" date="2017" name="Mol. Plant">
        <title>The Genome of Medicinal Plant Macleaya cordata Provides New Insights into Benzylisoquinoline Alkaloids Metabolism.</title>
        <authorList>
            <person name="Liu X."/>
            <person name="Liu Y."/>
            <person name="Huang P."/>
            <person name="Ma Y."/>
            <person name="Qing Z."/>
            <person name="Tang Q."/>
            <person name="Cao H."/>
            <person name="Cheng P."/>
            <person name="Zheng Y."/>
            <person name="Yuan Z."/>
            <person name="Zhou Y."/>
            <person name="Liu J."/>
            <person name="Tang Z."/>
            <person name="Zhuo Y."/>
            <person name="Zhang Y."/>
            <person name="Yu L."/>
            <person name="Huang J."/>
            <person name="Yang P."/>
            <person name="Peng Q."/>
            <person name="Zhang J."/>
            <person name="Jiang W."/>
            <person name="Zhang Z."/>
            <person name="Lin K."/>
            <person name="Ro D.K."/>
            <person name="Chen X."/>
            <person name="Xiong X."/>
            <person name="Shang Y."/>
            <person name="Huang S."/>
            <person name="Zeng J."/>
        </authorList>
    </citation>
    <scope>NUCLEOTIDE SEQUENCE [LARGE SCALE GENOMIC DNA]</scope>
    <source>
        <strain evidence="11">cv. BLH2017</strain>
        <tissue evidence="10">Root</tissue>
    </source>
</reference>
<evidence type="ECO:0000256" key="5">
    <source>
        <dbReference type="ARBA" id="ARBA00022777"/>
    </source>
</evidence>
<proteinExistence type="predicted"/>
<organism evidence="10 11">
    <name type="scientific">Macleaya cordata</name>
    <name type="common">Five-seeded plume-poppy</name>
    <name type="synonym">Bocconia cordata</name>
    <dbReference type="NCBI Taxonomy" id="56857"/>
    <lineage>
        <taxon>Eukaryota</taxon>
        <taxon>Viridiplantae</taxon>
        <taxon>Streptophyta</taxon>
        <taxon>Embryophyta</taxon>
        <taxon>Tracheophyta</taxon>
        <taxon>Spermatophyta</taxon>
        <taxon>Magnoliopsida</taxon>
        <taxon>Ranunculales</taxon>
        <taxon>Papaveraceae</taxon>
        <taxon>Papaveroideae</taxon>
        <taxon>Macleaya</taxon>
    </lineage>
</organism>
<dbReference type="Pfam" id="PF00069">
    <property type="entry name" value="Pkinase"/>
    <property type="match status" value="2"/>
</dbReference>
<dbReference type="Gene3D" id="1.10.510.10">
    <property type="entry name" value="Transferase(Phosphotransferase) domain 1"/>
    <property type="match status" value="2"/>
</dbReference>
<evidence type="ECO:0000256" key="4">
    <source>
        <dbReference type="ARBA" id="ARBA00022741"/>
    </source>
</evidence>
<dbReference type="GO" id="GO:0004674">
    <property type="term" value="F:protein serine/threonine kinase activity"/>
    <property type="evidence" value="ECO:0007669"/>
    <property type="project" value="UniProtKB-KW"/>
</dbReference>
<dbReference type="PROSITE" id="PS00108">
    <property type="entry name" value="PROTEIN_KINASE_ST"/>
    <property type="match status" value="1"/>
</dbReference>
<evidence type="ECO:0000256" key="1">
    <source>
        <dbReference type="ARBA" id="ARBA00012513"/>
    </source>
</evidence>
<dbReference type="EC" id="2.7.11.1" evidence="1"/>
<keyword evidence="5 10" id="KW-0418">Kinase</keyword>
<dbReference type="GO" id="GO:0044773">
    <property type="term" value="P:mitotic DNA damage checkpoint signaling"/>
    <property type="evidence" value="ECO:0007669"/>
    <property type="project" value="TreeGrafter"/>
</dbReference>